<feature type="region of interest" description="Disordered" evidence="5">
    <location>
        <begin position="268"/>
        <end position="308"/>
    </location>
</feature>
<proteinExistence type="predicted"/>
<feature type="region of interest" description="Disordered" evidence="5">
    <location>
        <begin position="878"/>
        <end position="1041"/>
    </location>
</feature>
<dbReference type="Pfam" id="PF04588">
    <property type="entry name" value="HIG_1_N"/>
    <property type="match status" value="1"/>
</dbReference>
<gene>
    <name evidence="8" type="ORF">K402DRAFT_401071</name>
</gene>
<dbReference type="EMBL" id="ML977142">
    <property type="protein sequence ID" value="KAF1990201.1"/>
    <property type="molecule type" value="Genomic_DNA"/>
</dbReference>
<comment type="subcellular location">
    <subcellularLocation>
        <location evidence="1">Mitochondrion</location>
    </subcellularLocation>
</comment>
<feature type="compositionally biased region" description="Polar residues" evidence="5">
    <location>
        <begin position="645"/>
        <end position="655"/>
    </location>
</feature>
<evidence type="ECO:0000313" key="9">
    <source>
        <dbReference type="Proteomes" id="UP000800041"/>
    </source>
</evidence>
<dbReference type="InterPro" id="IPR007667">
    <property type="entry name" value="Hypoxia_induced_domain"/>
</dbReference>
<keyword evidence="9" id="KW-1185">Reference proteome</keyword>
<feature type="compositionally biased region" description="Polar residues" evidence="5">
    <location>
        <begin position="169"/>
        <end position="183"/>
    </location>
</feature>
<feature type="compositionally biased region" description="Basic and acidic residues" evidence="5">
    <location>
        <begin position="579"/>
        <end position="590"/>
    </location>
</feature>
<feature type="compositionally biased region" description="Basic residues" evidence="5">
    <location>
        <begin position="705"/>
        <end position="720"/>
    </location>
</feature>
<dbReference type="GO" id="GO:0005739">
    <property type="term" value="C:mitochondrion"/>
    <property type="evidence" value="ECO:0007669"/>
    <property type="project" value="UniProtKB-SubCell"/>
</dbReference>
<feature type="compositionally biased region" description="Basic residues" evidence="5">
    <location>
        <begin position="78"/>
        <end position="87"/>
    </location>
</feature>
<keyword evidence="4 6" id="KW-0472">Membrane</keyword>
<name>A0A6G1HAG7_9PEZI</name>
<dbReference type="PANTHER" id="PTHR38426:SF1">
    <property type="entry name" value="MAINTENANCE OF TELOMERE CAPPING PROTEIN 4"/>
    <property type="match status" value="1"/>
</dbReference>
<dbReference type="PROSITE" id="PS51503">
    <property type="entry name" value="HIG1"/>
    <property type="match status" value="1"/>
</dbReference>
<sequence length="1530" mass="169086">MAASPDAPQDFVTRYPSHASSSTLNSLKHGIAASPDHENSEQTRNGNSPETSEDHARAGEHAHHEHPLTGGNIERHGPGSRRKKTRRSGGFLLEDNFDAEPEPELQPTQRDTKGKRKQGDAAQSTWKRMANHYRHGRDPSEGSSSSSQYKPGSSPSPGDAQAKVDRPDNNSTHGDTSRTSWDSIGQDGPSRGSADSRDGATLSQGGGIDPTQIVSMALNLSESRRRHLSAGYLAVPPVANGRRVTSAGPAPGSAGLQGSYANYGAGGSLRQHLQQQRRISRNLSPSHARSSPSSRHASSTHESSGFASPALPYEHDLIPEIHISPATLARAAKARQYIELSVEFRRLLRFLPPLVPDSEAPGNHLTATTSIPGTANYQITRTPLYANKKHALGRVYNPLQAIRNRKLRARTRRSGEVDTEQWDDIEKIKIWLAGVEEASGLPDYRQEDQVALPRCDGHLECVETPQASLGHRKNESSISKQKRPRMDWFVSPCELFADSYWIEQGDNKRLIEDRYGNRIFPPKPRSEPIHQRASLEAPKQHRKKRSFAGSATLSVDMDVDSEHSGRRSSERGRKGRHSSHQDEDREESPSKLKQVWRKARAPSTSSSGLSSSDDDDRTKRKRTLRRRVTSENIGPLERHLDNMLSVETANGNSVSPDLRSPGTPDKWGTGETGLDSQVKGVDGVKKAPAKAPLALQETSTPPSPKTKKFPHILHRPKKRGSSTDEQNSTGPNSPVAASFGHDVGNVHSPPQSRASSLPRESKKVPLPFFHSNGSKDHKKTHLQDPAVAGSDRDSTRQTNGSSSPPRTSLDRPRSPLPGGEKAGMQKGNSSMSSLPGKQDNRTRANTKDMKEPPSAVSRFFKGGRIGELVRSEGAKVGDFIFKKDPPPEEDSDANDSELSHESDTTEDGNDPVQTSKITTLSRISTGLSMNRSIGGDRQKSDRPRYHLNNLPAFKSTQQPNSQDTFDHISRQQIQNRKTRSPRFDQLAPPKMDLARITSSTGVSRTDTQSSDAELSRTDSGALTPSKSRSDSRLRRVLGSPGHWGRVDLPVTALASIPGKRNLSPSPNRMPMPEPKRHWSIGDRRSAVSEAQSQTRSGASLTKPSTTGAKMAQAAELARIRALFLCSGVKAHTIAERAYTVRPGFPPDFLRKAADIAGKELTPVIRKDEHVLAARMIVGELAKETDRIHASADGLRQKTVVSLFDRLNALKMKVDARRLDSEGKSTTSPEINADGEDDSLTGLTTRLSVSADAVLQDVTTRYTLEISQLGNTIEGLIRARRRRGRWLRRTGFLLLEWTLLGVMWWVWLVVMITRQFLKSAARYSTHGSIAAGRRVAQPPPPPLVDFQLKMASGAPSDGHMPSSFDSSDFHETSRLKRFLRRAREEPLIPLGCALTSWALLEATRSIRSGDKDRTNRMFRRRIYAQGFTLLAMLGGSIYWKRDREKQKEFEGLVSEKKKAEKLQRWLKELEARDEEEKEILRRREAIMGEAREARARNGTGEVRSVVEQCEERRLVPGLGILPAVEKMLRRR</sequence>
<feature type="transmembrane region" description="Helical" evidence="6">
    <location>
        <begin position="1421"/>
        <end position="1438"/>
    </location>
</feature>
<protein>
    <recommendedName>
        <fullName evidence="7">HIG1 domain-containing protein</fullName>
    </recommendedName>
</protein>
<evidence type="ECO:0000313" key="8">
    <source>
        <dbReference type="EMBL" id="KAF1990201.1"/>
    </source>
</evidence>
<feature type="region of interest" description="Disordered" evidence="5">
    <location>
        <begin position="518"/>
        <end position="859"/>
    </location>
</feature>
<accession>A0A6G1HAG7</accession>
<evidence type="ECO:0000256" key="6">
    <source>
        <dbReference type="SAM" id="Phobius"/>
    </source>
</evidence>
<feature type="compositionally biased region" description="Polar residues" evidence="5">
    <location>
        <begin position="1088"/>
        <end position="1106"/>
    </location>
</feature>
<feature type="compositionally biased region" description="Basic and acidic residues" evidence="5">
    <location>
        <begin position="1073"/>
        <end position="1086"/>
    </location>
</feature>
<dbReference type="Gene3D" id="6.10.140.1320">
    <property type="match status" value="1"/>
</dbReference>
<reference evidence="8" key="1">
    <citation type="journal article" date="2020" name="Stud. Mycol.">
        <title>101 Dothideomycetes genomes: a test case for predicting lifestyles and emergence of pathogens.</title>
        <authorList>
            <person name="Haridas S."/>
            <person name="Albert R."/>
            <person name="Binder M."/>
            <person name="Bloem J."/>
            <person name="Labutti K."/>
            <person name="Salamov A."/>
            <person name="Andreopoulos B."/>
            <person name="Baker S."/>
            <person name="Barry K."/>
            <person name="Bills G."/>
            <person name="Bluhm B."/>
            <person name="Cannon C."/>
            <person name="Castanera R."/>
            <person name="Culley D."/>
            <person name="Daum C."/>
            <person name="Ezra D."/>
            <person name="Gonzalez J."/>
            <person name="Henrissat B."/>
            <person name="Kuo A."/>
            <person name="Liang C."/>
            <person name="Lipzen A."/>
            <person name="Lutzoni F."/>
            <person name="Magnuson J."/>
            <person name="Mondo S."/>
            <person name="Nolan M."/>
            <person name="Ohm R."/>
            <person name="Pangilinan J."/>
            <person name="Park H.-J."/>
            <person name="Ramirez L."/>
            <person name="Alfaro M."/>
            <person name="Sun H."/>
            <person name="Tritt A."/>
            <person name="Yoshinaga Y."/>
            <person name="Zwiers L.-H."/>
            <person name="Turgeon B."/>
            <person name="Goodwin S."/>
            <person name="Spatafora J."/>
            <person name="Crous P."/>
            <person name="Grigoriev I."/>
        </authorList>
    </citation>
    <scope>NUCLEOTIDE SEQUENCE</scope>
    <source>
        <strain evidence="8">CBS 113979</strain>
    </source>
</reference>
<evidence type="ECO:0000256" key="1">
    <source>
        <dbReference type="ARBA" id="ARBA00004173"/>
    </source>
</evidence>
<feature type="compositionally biased region" description="Polar residues" evidence="5">
    <location>
        <begin position="911"/>
        <end position="931"/>
    </location>
</feature>
<dbReference type="InterPro" id="IPR038769">
    <property type="entry name" value="MTC4"/>
</dbReference>
<evidence type="ECO:0000256" key="4">
    <source>
        <dbReference type="ARBA" id="ARBA00023136"/>
    </source>
</evidence>
<evidence type="ECO:0000256" key="2">
    <source>
        <dbReference type="ARBA" id="ARBA00022692"/>
    </source>
</evidence>
<feature type="compositionally biased region" description="Polar residues" evidence="5">
    <location>
        <begin position="954"/>
        <end position="963"/>
    </location>
</feature>
<feature type="compositionally biased region" description="Polar residues" evidence="5">
    <location>
        <begin position="271"/>
        <end position="283"/>
    </location>
</feature>
<feature type="region of interest" description="Disordered" evidence="5">
    <location>
        <begin position="1056"/>
        <end position="1106"/>
    </location>
</feature>
<dbReference type="PANTHER" id="PTHR38426">
    <property type="entry name" value="MAINTENANCE OF TELOMERE CAPPING PROTEIN 4"/>
    <property type="match status" value="1"/>
</dbReference>
<feature type="compositionally biased region" description="Low complexity" evidence="5">
    <location>
        <begin position="689"/>
        <end position="700"/>
    </location>
</feature>
<dbReference type="Proteomes" id="UP000800041">
    <property type="component" value="Unassembled WGS sequence"/>
</dbReference>
<keyword evidence="2 6" id="KW-0812">Transmembrane</keyword>
<feature type="compositionally biased region" description="Polar residues" evidence="5">
    <location>
        <begin position="996"/>
        <end position="1026"/>
    </location>
</feature>
<keyword evidence="3 6" id="KW-1133">Transmembrane helix</keyword>
<feature type="transmembrane region" description="Helical" evidence="6">
    <location>
        <begin position="1290"/>
        <end position="1311"/>
    </location>
</feature>
<feature type="compositionally biased region" description="Basic and acidic residues" evidence="5">
    <location>
        <begin position="560"/>
        <end position="572"/>
    </location>
</feature>
<feature type="compositionally biased region" description="Basic and acidic residues" evidence="5">
    <location>
        <begin position="934"/>
        <end position="944"/>
    </location>
</feature>
<evidence type="ECO:0000256" key="3">
    <source>
        <dbReference type="ARBA" id="ARBA00022989"/>
    </source>
</evidence>
<feature type="compositionally biased region" description="Basic and acidic residues" evidence="5">
    <location>
        <begin position="838"/>
        <end position="851"/>
    </location>
</feature>
<evidence type="ECO:0000259" key="7">
    <source>
        <dbReference type="PROSITE" id="PS51503"/>
    </source>
</evidence>
<feature type="compositionally biased region" description="Low complexity" evidence="5">
    <location>
        <begin position="141"/>
        <end position="158"/>
    </location>
</feature>
<feature type="compositionally biased region" description="Polar residues" evidence="5">
    <location>
        <begin position="826"/>
        <end position="835"/>
    </location>
</feature>
<feature type="compositionally biased region" description="Basic and acidic residues" evidence="5">
    <location>
        <begin position="52"/>
        <end position="77"/>
    </location>
</feature>
<feature type="compositionally biased region" description="Polar residues" evidence="5">
    <location>
        <begin position="796"/>
        <end position="806"/>
    </location>
</feature>
<feature type="region of interest" description="Disordered" evidence="5">
    <location>
        <begin position="1"/>
        <end position="209"/>
    </location>
</feature>
<evidence type="ECO:0000256" key="5">
    <source>
        <dbReference type="SAM" id="MobiDB-lite"/>
    </source>
</evidence>
<feature type="domain" description="HIG1" evidence="7">
    <location>
        <begin position="1358"/>
        <end position="1449"/>
    </location>
</feature>
<organism evidence="8 9">
    <name type="scientific">Aulographum hederae CBS 113979</name>
    <dbReference type="NCBI Taxonomy" id="1176131"/>
    <lineage>
        <taxon>Eukaryota</taxon>
        <taxon>Fungi</taxon>
        <taxon>Dikarya</taxon>
        <taxon>Ascomycota</taxon>
        <taxon>Pezizomycotina</taxon>
        <taxon>Dothideomycetes</taxon>
        <taxon>Pleosporomycetidae</taxon>
        <taxon>Aulographales</taxon>
        <taxon>Aulographaceae</taxon>
    </lineage>
</organism>
<dbReference type="OrthoDB" id="5402622at2759"/>
<feature type="compositionally biased region" description="Low complexity" evidence="5">
    <location>
        <begin position="284"/>
        <end position="297"/>
    </location>
</feature>
<feature type="compositionally biased region" description="Polar residues" evidence="5">
    <location>
        <begin position="723"/>
        <end position="732"/>
    </location>
</feature>